<comment type="cofactor">
    <cofactor evidence="11">
        <name>Mn(2+)</name>
        <dbReference type="ChEBI" id="CHEBI:29035"/>
    </cofactor>
</comment>
<comment type="similarity">
    <text evidence="3 11">Belongs to the glycosyltransferase 7 family.</text>
</comment>
<comment type="subcellular location">
    <subcellularLocation>
        <location evidence="1 11">Membrane</location>
        <topology evidence="1 11">Single-pass type II membrane protein</topology>
    </subcellularLocation>
</comment>
<protein>
    <recommendedName>
        <fullName evidence="11">Beta-1,4-N-acetylgalactosaminyltransferase</fullName>
        <ecNumber evidence="11">2.4.1.-</ecNumber>
    </recommendedName>
    <alternativeName>
        <fullName evidence="11">Beta-4-GalNAcT</fullName>
    </alternativeName>
</protein>
<evidence type="ECO:0000256" key="12">
    <source>
        <dbReference type="SAM" id="MobiDB-lite"/>
    </source>
</evidence>
<feature type="compositionally biased region" description="Basic residues" evidence="12">
    <location>
        <begin position="354"/>
        <end position="364"/>
    </location>
</feature>
<evidence type="ECO:0000256" key="1">
    <source>
        <dbReference type="ARBA" id="ARBA00004606"/>
    </source>
</evidence>
<dbReference type="RefSeq" id="XP_014677243.1">
    <property type="nucleotide sequence ID" value="XM_014821757.1"/>
</dbReference>
<dbReference type="InterPro" id="IPR029044">
    <property type="entry name" value="Nucleotide-diphossugar_trans"/>
</dbReference>
<dbReference type="InterPro" id="IPR027791">
    <property type="entry name" value="Galactosyl_T_C"/>
</dbReference>
<feature type="domain" description="Galactosyltransferase N-terminal" evidence="14">
    <location>
        <begin position="62"/>
        <end position="202"/>
    </location>
</feature>
<dbReference type="Pfam" id="PF13733">
    <property type="entry name" value="Glyco_transf_7N"/>
    <property type="match status" value="1"/>
</dbReference>
<evidence type="ECO:0000256" key="2">
    <source>
        <dbReference type="ARBA" id="ARBA00004922"/>
    </source>
</evidence>
<dbReference type="Proteomes" id="UP000695022">
    <property type="component" value="Unplaced"/>
</dbReference>
<evidence type="ECO:0000256" key="4">
    <source>
        <dbReference type="ARBA" id="ARBA00022676"/>
    </source>
</evidence>
<dbReference type="Gene3D" id="3.90.550.10">
    <property type="entry name" value="Spore Coat Polysaccharide Biosynthesis Protein SpsA, Chain A"/>
    <property type="match status" value="1"/>
</dbReference>
<keyword evidence="8 11" id="KW-1133">Transmembrane helix</keyword>
<evidence type="ECO:0000256" key="9">
    <source>
        <dbReference type="ARBA" id="ARBA00023136"/>
    </source>
</evidence>
<feature type="compositionally biased region" description="Basic and acidic residues" evidence="12">
    <location>
        <begin position="372"/>
        <end position="383"/>
    </location>
</feature>
<dbReference type="InterPro" id="IPR027995">
    <property type="entry name" value="Galactosyl_T_N"/>
</dbReference>
<keyword evidence="4 11" id="KW-0328">Glycosyltransferase</keyword>
<comment type="function">
    <text evidence="11">Catalyzes the transfer of galactose onto proteins or lipids.</text>
</comment>
<dbReference type="PANTHER" id="PTHR19300:SF57">
    <property type="entry name" value="BETA-1,4-N-ACETYLGALACTOSAMINYLTRANSFERASE"/>
    <property type="match status" value="1"/>
</dbReference>
<dbReference type="GeneID" id="106817105"/>
<evidence type="ECO:0000313" key="16">
    <source>
        <dbReference type="RefSeq" id="XP_014677243.1"/>
    </source>
</evidence>
<keyword evidence="7 11" id="KW-0735">Signal-anchor</keyword>
<evidence type="ECO:0000256" key="10">
    <source>
        <dbReference type="ARBA" id="ARBA00023180"/>
    </source>
</evidence>
<proteinExistence type="inferred from homology"/>
<evidence type="ECO:0000256" key="7">
    <source>
        <dbReference type="ARBA" id="ARBA00022968"/>
    </source>
</evidence>
<keyword evidence="11" id="KW-0464">Manganese</keyword>
<feature type="domain" description="Galactosyltransferase C-terminal" evidence="13">
    <location>
        <begin position="207"/>
        <end position="284"/>
    </location>
</feature>
<reference evidence="16" key="1">
    <citation type="submission" date="2025-08" db="UniProtKB">
        <authorList>
            <consortium name="RefSeq"/>
        </authorList>
    </citation>
    <scope>IDENTIFICATION</scope>
</reference>
<evidence type="ECO:0000256" key="11">
    <source>
        <dbReference type="RuleBase" id="RU368121"/>
    </source>
</evidence>
<feature type="region of interest" description="Disordered" evidence="12">
    <location>
        <begin position="345"/>
        <end position="383"/>
    </location>
</feature>
<keyword evidence="10 11" id="KW-0325">Glycoprotein</keyword>
<keyword evidence="11" id="KW-0479">Metal-binding</keyword>
<evidence type="ECO:0000259" key="13">
    <source>
        <dbReference type="Pfam" id="PF02709"/>
    </source>
</evidence>
<evidence type="ECO:0000256" key="3">
    <source>
        <dbReference type="ARBA" id="ARBA00005735"/>
    </source>
</evidence>
<dbReference type="Pfam" id="PF02709">
    <property type="entry name" value="Glyco_transf_7C"/>
    <property type="match status" value="1"/>
</dbReference>
<gene>
    <name evidence="16" type="primary">LOC106817105</name>
</gene>
<sequence length="383" mass="44260">MNRTDVCQIALCSTLIVFVVELLLLTLFSGIVFSPTTLTMAGSTLTTARATLTTHISVDKVCDELPTTLVGRIYVNNTVDERLTWQQLEGELSNVPYGGEWRPQNSSAHCLPRHVVAIIVPYMSREPQLLVFLRHIHRFLQRQQIHYCIYVVEQANTTKEFNKGRLMNAGFEEAMRQHHWSCVIFHDVDVLPEDDRNIYHCDNHYVRHMTTAVDRYNYTGGYAAHMGGVAAFTPEQYRKVNGYSNLFWLWGGEDDDMHFRLNHHKMPVKRPLAKFATYTTVRHEHAKKSKDSEKVLRMKKYGDGLKTLRNYMTIVRFEKRPLYHWILVDVGPFTPTIKTANKVTRNVSTDNKSKAKRIQNKSKSMKNNSKPIKNDSKATKKRS</sequence>
<evidence type="ECO:0000256" key="8">
    <source>
        <dbReference type="ARBA" id="ARBA00022989"/>
    </source>
</evidence>
<feature type="transmembrane region" description="Helical" evidence="11">
    <location>
        <begin position="9"/>
        <end position="33"/>
    </location>
</feature>
<dbReference type="PANTHER" id="PTHR19300">
    <property type="entry name" value="BETA-1,4-GALACTOSYLTRANSFERASE"/>
    <property type="match status" value="1"/>
</dbReference>
<name>A0ABM1EYH2_PRICU</name>
<evidence type="ECO:0000256" key="5">
    <source>
        <dbReference type="ARBA" id="ARBA00022679"/>
    </source>
</evidence>
<keyword evidence="5 11" id="KW-0808">Transferase</keyword>
<dbReference type="SUPFAM" id="SSF53448">
    <property type="entry name" value="Nucleotide-diphospho-sugar transferases"/>
    <property type="match status" value="1"/>
</dbReference>
<organism evidence="15 16">
    <name type="scientific">Priapulus caudatus</name>
    <name type="common">Priapulid worm</name>
    <dbReference type="NCBI Taxonomy" id="37621"/>
    <lineage>
        <taxon>Eukaryota</taxon>
        <taxon>Metazoa</taxon>
        <taxon>Ecdysozoa</taxon>
        <taxon>Scalidophora</taxon>
        <taxon>Priapulida</taxon>
        <taxon>Priapulimorpha</taxon>
        <taxon>Priapulimorphida</taxon>
        <taxon>Priapulidae</taxon>
        <taxon>Priapulus</taxon>
    </lineage>
</organism>
<dbReference type="InterPro" id="IPR003859">
    <property type="entry name" value="Galactosyl_T"/>
</dbReference>
<accession>A0ABM1EYH2</accession>
<keyword evidence="15" id="KW-1185">Reference proteome</keyword>
<keyword evidence="9 11" id="KW-0472">Membrane</keyword>
<evidence type="ECO:0000259" key="14">
    <source>
        <dbReference type="Pfam" id="PF13733"/>
    </source>
</evidence>
<keyword evidence="6 11" id="KW-0812">Transmembrane</keyword>
<comment type="pathway">
    <text evidence="2 11">Protein modification; protein glycosylation.</text>
</comment>
<dbReference type="PRINTS" id="PR02050">
    <property type="entry name" value="B14GALTRFASE"/>
</dbReference>
<evidence type="ECO:0000256" key="6">
    <source>
        <dbReference type="ARBA" id="ARBA00022692"/>
    </source>
</evidence>
<evidence type="ECO:0000313" key="15">
    <source>
        <dbReference type="Proteomes" id="UP000695022"/>
    </source>
</evidence>
<dbReference type="EC" id="2.4.1.-" evidence="11"/>